<evidence type="ECO:0000256" key="1">
    <source>
        <dbReference type="ARBA" id="ARBA00004571"/>
    </source>
</evidence>
<dbReference type="SUPFAM" id="SSF56935">
    <property type="entry name" value="Porins"/>
    <property type="match status" value="1"/>
</dbReference>
<feature type="domain" description="TonB-dependent receptor-like beta-barrel" evidence="11">
    <location>
        <begin position="438"/>
        <end position="957"/>
    </location>
</feature>
<dbReference type="InterPro" id="IPR012910">
    <property type="entry name" value="Plug_dom"/>
</dbReference>
<dbReference type="Pfam" id="PF00593">
    <property type="entry name" value="TonB_dep_Rec_b-barrel"/>
    <property type="match status" value="1"/>
</dbReference>
<evidence type="ECO:0000313" key="13">
    <source>
        <dbReference type="EMBL" id="MFC6196813.1"/>
    </source>
</evidence>
<name>A0ABW1S5L8_9PROT</name>
<feature type="signal peptide" evidence="10">
    <location>
        <begin position="1"/>
        <end position="27"/>
    </location>
</feature>
<feature type="chain" id="PRO_5046281550" evidence="10">
    <location>
        <begin position="28"/>
        <end position="999"/>
    </location>
</feature>
<dbReference type="PROSITE" id="PS52016">
    <property type="entry name" value="TONB_DEPENDENT_REC_3"/>
    <property type="match status" value="1"/>
</dbReference>
<keyword evidence="7 8" id="KW-0998">Cell outer membrane</keyword>
<accession>A0ABW1S5L8</accession>
<dbReference type="InterPro" id="IPR036942">
    <property type="entry name" value="Beta-barrel_TonB_sf"/>
</dbReference>
<keyword evidence="3 8" id="KW-1134">Transmembrane beta strand</keyword>
<dbReference type="PANTHER" id="PTHR47234:SF2">
    <property type="entry name" value="TONB-DEPENDENT RECEPTOR"/>
    <property type="match status" value="1"/>
</dbReference>
<evidence type="ECO:0000259" key="12">
    <source>
        <dbReference type="Pfam" id="PF07715"/>
    </source>
</evidence>
<dbReference type="Pfam" id="PF07715">
    <property type="entry name" value="Plug"/>
    <property type="match status" value="1"/>
</dbReference>
<keyword evidence="2 8" id="KW-0813">Transport</keyword>
<evidence type="ECO:0000256" key="9">
    <source>
        <dbReference type="RuleBase" id="RU003357"/>
    </source>
</evidence>
<keyword evidence="5 9" id="KW-0798">TonB box</keyword>
<reference evidence="14" key="1">
    <citation type="journal article" date="2019" name="Int. J. Syst. Evol. Microbiol.">
        <title>The Global Catalogue of Microorganisms (GCM) 10K type strain sequencing project: providing services to taxonomists for standard genome sequencing and annotation.</title>
        <authorList>
            <consortium name="The Broad Institute Genomics Platform"/>
            <consortium name="The Broad Institute Genome Sequencing Center for Infectious Disease"/>
            <person name="Wu L."/>
            <person name="Ma J."/>
        </authorList>
    </citation>
    <scope>NUCLEOTIDE SEQUENCE [LARGE SCALE GENOMIC DNA]</scope>
    <source>
        <strain evidence="14">CGMCC-1.15741</strain>
    </source>
</reference>
<comment type="caution">
    <text evidence="13">The sequence shown here is derived from an EMBL/GenBank/DDBJ whole genome shotgun (WGS) entry which is preliminary data.</text>
</comment>
<evidence type="ECO:0000313" key="14">
    <source>
        <dbReference type="Proteomes" id="UP001596303"/>
    </source>
</evidence>
<dbReference type="EMBL" id="JBHSSW010000003">
    <property type="protein sequence ID" value="MFC6196813.1"/>
    <property type="molecule type" value="Genomic_DNA"/>
</dbReference>
<keyword evidence="4 8" id="KW-0812">Transmembrane</keyword>
<dbReference type="InterPro" id="IPR039426">
    <property type="entry name" value="TonB-dep_rcpt-like"/>
</dbReference>
<organism evidence="13 14">
    <name type="scientific">Ponticaulis profundi</name>
    <dbReference type="NCBI Taxonomy" id="2665222"/>
    <lineage>
        <taxon>Bacteria</taxon>
        <taxon>Pseudomonadati</taxon>
        <taxon>Pseudomonadota</taxon>
        <taxon>Alphaproteobacteria</taxon>
        <taxon>Hyphomonadales</taxon>
        <taxon>Hyphomonadaceae</taxon>
        <taxon>Ponticaulis</taxon>
    </lineage>
</organism>
<keyword evidence="13" id="KW-0675">Receptor</keyword>
<evidence type="ECO:0000256" key="5">
    <source>
        <dbReference type="ARBA" id="ARBA00023077"/>
    </source>
</evidence>
<dbReference type="InterPro" id="IPR037066">
    <property type="entry name" value="Plug_dom_sf"/>
</dbReference>
<evidence type="ECO:0000256" key="8">
    <source>
        <dbReference type="PROSITE-ProRule" id="PRU01360"/>
    </source>
</evidence>
<dbReference type="PANTHER" id="PTHR47234">
    <property type="match status" value="1"/>
</dbReference>
<dbReference type="Gene3D" id="2.170.130.10">
    <property type="entry name" value="TonB-dependent receptor, plug domain"/>
    <property type="match status" value="1"/>
</dbReference>
<protein>
    <submittedName>
        <fullName evidence="13">TonB-dependent receptor plug domain-containing protein</fullName>
    </submittedName>
</protein>
<evidence type="ECO:0000256" key="3">
    <source>
        <dbReference type="ARBA" id="ARBA00022452"/>
    </source>
</evidence>
<evidence type="ECO:0000256" key="10">
    <source>
        <dbReference type="SAM" id="SignalP"/>
    </source>
</evidence>
<feature type="domain" description="TonB-dependent receptor plug" evidence="12">
    <location>
        <begin position="65"/>
        <end position="183"/>
    </location>
</feature>
<evidence type="ECO:0000256" key="6">
    <source>
        <dbReference type="ARBA" id="ARBA00023136"/>
    </source>
</evidence>
<comment type="similarity">
    <text evidence="8 9">Belongs to the TonB-dependent receptor family.</text>
</comment>
<evidence type="ECO:0000256" key="7">
    <source>
        <dbReference type="ARBA" id="ARBA00023237"/>
    </source>
</evidence>
<sequence length="999" mass="108097">MKRSNWRQSVYGGVALSSLLMAGGAFAQDAATEEPIVIEEQVDETEARQEKIVVTGSLLARDEFSSASPVQVITAEVATIEGLVDTASLLQGSSLASGSTQLNNTFQNYVTNGGVGTQTIDLRGCGDTRTLVLIDGKRPGASGTRGAVAALDLNVVPQSIISRVEILKDGASTIYGSDAVCGVVNIITRDSVDDFELNFSGSLPEESGGESFRLSSAWGFDWGDNANFTISAEYRLNQELDTSDRSYLECSEDYVRDPLTGRRADRLNYGANGGPRDWCSNLYFNTAIDRFSGERLIQSPDGSTVPTIYGGSIPGYRPRVGTGMDENGNLYFEDTLDAPFLDNTDFRPKNENLSIFLTSDVDLPAGITWDSEFLYSKRETEVEGWRQFFPNIGSANNPAGNPLYGYIGAPNYSNDMNSLVQVVMPFPTFDKVSVDYYSVSTSFSGGYGDLGFLSDWSWKVDGTFSRGEGTYEGNEILNSKSSDWSIDGVADWTGDGVPDLVTAPTINFLDPAVLSGQRTADLVAAIGGYQSGDTVYEQTTFTATTAGDLFELPAGDVGLALGVEYREFSIDDQPGALTQIGDIWGSSTAGPTQGENSVTEVFAETRIPLLKGQFLAEDVELEASVRAFDYEIGGSDSIYKVGLNWQLNPVFRVRSSYGTSYRAPALFELFLQEQTGFQNQTAVDPCIDWGNSSNPNIQANCAAAGIPSDYIGGSSSALIIESGGGDLLESESGNTFTAGIVFTPTFAPLNIALDYYEIEINDQITSLSGAQVVGGCYAAATYPNDFCNLFDRATGGVDGNDFSVDNVQAPTLNVDSQQQRGIDLEVRYEHDFNFGTLTIDGSVNWALERYINVFGSDFVSGVSDNDFNGTVGYPSVVGDMLVTLERGDWTYSFFSDFVGRQDDNRYYTADLNTPQQYVGAFPNEVMYKAYTEAQFVHGASIRWEGDTWTFAGGVRNIFDEHPPAVSPDVVTTSAGNVPLNATAYDVLGRTFFTTISKRF</sequence>
<dbReference type="InterPro" id="IPR000531">
    <property type="entry name" value="Beta-barrel_TonB"/>
</dbReference>
<comment type="subcellular location">
    <subcellularLocation>
        <location evidence="1 8">Cell outer membrane</location>
        <topology evidence="1 8">Multi-pass membrane protein</topology>
    </subcellularLocation>
</comment>
<dbReference type="Proteomes" id="UP001596303">
    <property type="component" value="Unassembled WGS sequence"/>
</dbReference>
<keyword evidence="10" id="KW-0732">Signal</keyword>
<dbReference type="Gene3D" id="2.40.170.20">
    <property type="entry name" value="TonB-dependent receptor, beta-barrel domain"/>
    <property type="match status" value="1"/>
</dbReference>
<evidence type="ECO:0000259" key="11">
    <source>
        <dbReference type="Pfam" id="PF00593"/>
    </source>
</evidence>
<keyword evidence="14" id="KW-1185">Reference proteome</keyword>
<keyword evidence="6 8" id="KW-0472">Membrane</keyword>
<evidence type="ECO:0000256" key="4">
    <source>
        <dbReference type="ARBA" id="ARBA00022692"/>
    </source>
</evidence>
<gene>
    <name evidence="13" type="ORF">ACFQDM_01910</name>
</gene>
<evidence type="ECO:0000256" key="2">
    <source>
        <dbReference type="ARBA" id="ARBA00022448"/>
    </source>
</evidence>
<dbReference type="RefSeq" id="WP_377374713.1">
    <property type="nucleotide sequence ID" value="NZ_JBHSSW010000003.1"/>
</dbReference>
<proteinExistence type="inferred from homology"/>